<feature type="region of interest" description="Disordered" evidence="1">
    <location>
        <begin position="1"/>
        <end position="36"/>
    </location>
</feature>
<organism evidence="2 3">
    <name type="scientific">Gulo gulo</name>
    <name type="common">Wolverine</name>
    <name type="synonym">Gluton</name>
    <dbReference type="NCBI Taxonomy" id="48420"/>
    <lineage>
        <taxon>Eukaryota</taxon>
        <taxon>Metazoa</taxon>
        <taxon>Chordata</taxon>
        <taxon>Craniata</taxon>
        <taxon>Vertebrata</taxon>
        <taxon>Euteleostomi</taxon>
        <taxon>Mammalia</taxon>
        <taxon>Eutheria</taxon>
        <taxon>Laurasiatheria</taxon>
        <taxon>Carnivora</taxon>
        <taxon>Caniformia</taxon>
        <taxon>Musteloidea</taxon>
        <taxon>Mustelidae</taxon>
        <taxon>Guloninae</taxon>
        <taxon>Gulo</taxon>
    </lineage>
</organism>
<gene>
    <name evidence="2" type="ORF">BN2614_LOCUS2</name>
</gene>
<comment type="caution">
    <text evidence="2">The sequence shown here is derived from an EMBL/GenBank/DDBJ whole genome shotgun (WGS) entry which is preliminary data.</text>
</comment>
<evidence type="ECO:0000313" key="2">
    <source>
        <dbReference type="EMBL" id="VCX37918.1"/>
    </source>
</evidence>
<name>A0A9X9M6H1_GULGU</name>
<dbReference type="Proteomes" id="UP000269945">
    <property type="component" value="Unassembled WGS sequence"/>
</dbReference>
<feature type="compositionally biased region" description="Polar residues" evidence="1">
    <location>
        <begin position="52"/>
        <end position="69"/>
    </location>
</feature>
<evidence type="ECO:0000313" key="3">
    <source>
        <dbReference type="Proteomes" id="UP000269945"/>
    </source>
</evidence>
<sequence length="75" mass="8324">MGKVLGTHREKNLPGEGQSSFRKNVPLEHSLEGVSTRRKNLTRIVLQTNTLLKQGRKQQSTKSKHSGSSPVFAIL</sequence>
<dbReference type="AlphaFoldDB" id="A0A9X9M6H1"/>
<keyword evidence="3" id="KW-1185">Reference proteome</keyword>
<protein>
    <submittedName>
        <fullName evidence="2">Uncharacterized protein</fullName>
    </submittedName>
</protein>
<dbReference type="EMBL" id="CYRY02043491">
    <property type="protein sequence ID" value="VCX37918.1"/>
    <property type="molecule type" value="Genomic_DNA"/>
</dbReference>
<feature type="region of interest" description="Disordered" evidence="1">
    <location>
        <begin position="52"/>
        <end position="75"/>
    </location>
</feature>
<accession>A0A9X9M6H1</accession>
<proteinExistence type="predicted"/>
<evidence type="ECO:0000256" key="1">
    <source>
        <dbReference type="SAM" id="MobiDB-lite"/>
    </source>
</evidence>
<reference evidence="2 3" key="1">
    <citation type="submission" date="2018-10" db="EMBL/GenBank/DDBJ databases">
        <authorList>
            <person name="Ekblom R."/>
            <person name="Jareborg N."/>
        </authorList>
    </citation>
    <scope>NUCLEOTIDE SEQUENCE [LARGE SCALE GENOMIC DNA]</scope>
    <source>
        <tissue evidence="2">Muscle</tissue>
    </source>
</reference>